<keyword evidence="1 3" id="KW-0853">WD repeat</keyword>
<proteinExistence type="predicted"/>
<protein>
    <submittedName>
        <fullName evidence="8">Vegetative incompatibility protein HET-E-1</fullName>
    </submittedName>
</protein>
<dbReference type="InterPro" id="IPR027417">
    <property type="entry name" value="P-loop_NTPase"/>
</dbReference>
<comment type="caution">
    <text evidence="8">The sequence shown here is derived from an EMBL/GenBank/DDBJ whole genome shotgun (WGS) entry which is preliminary data.</text>
</comment>
<dbReference type="Proteomes" id="UP001642464">
    <property type="component" value="Unassembled WGS sequence"/>
</dbReference>
<dbReference type="InterPro" id="IPR013978">
    <property type="entry name" value="MEKHLA"/>
</dbReference>
<feature type="domain" description="TIR" evidence="6">
    <location>
        <begin position="39"/>
        <end position="159"/>
    </location>
</feature>
<feature type="repeat" description="WD" evidence="3">
    <location>
        <begin position="785"/>
        <end position="824"/>
    </location>
</feature>
<dbReference type="InterPro" id="IPR000157">
    <property type="entry name" value="TIR_dom"/>
</dbReference>
<dbReference type="Pfam" id="PF08670">
    <property type="entry name" value="MEKHLA"/>
    <property type="match status" value="1"/>
</dbReference>
<keyword evidence="9" id="KW-1185">Reference proteome</keyword>
<dbReference type="InterPro" id="IPR001680">
    <property type="entry name" value="WD40_rpt"/>
</dbReference>
<feature type="domain" description="MEKHLA" evidence="5">
    <location>
        <begin position="1171"/>
        <end position="1277"/>
    </location>
</feature>
<dbReference type="SUPFAM" id="SSF50978">
    <property type="entry name" value="WD40 repeat-like"/>
    <property type="match status" value="1"/>
</dbReference>
<dbReference type="PRINTS" id="PR00320">
    <property type="entry name" value="GPROTEINBRPT"/>
</dbReference>
<dbReference type="PROSITE" id="PS50294">
    <property type="entry name" value="WD_REPEATS_REGION"/>
    <property type="match status" value="3"/>
</dbReference>
<dbReference type="InterPro" id="IPR056884">
    <property type="entry name" value="NPHP3-like_N"/>
</dbReference>
<feature type="domain" description="Nephrocystin 3-like N-terminal" evidence="7">
    <location>
        <begin position="301"/>
        <end position="416"/>
    </location>
</feature>
<evidence type="ECO:0000259" key="6">
    <source>
        <dbReference type="Pfam" id="PF13676"/>
    </source>
</evidence>
<evidence type="ECO:0000259" key="5">
    <source>
        <dbReference type="Pfam" id="PF08670"/>
    </source>
</evidence>
<organism evidence="8 9">
    <name type="scientific">Durusdinium trenchii</name>
    <dbReference type="NCBI Taxonomy" id="1381693"/>
    <lineage>
        <taxon>Eukaryota</taxon>
        <taxon>Sar</taxon>
        <taxon>Alveolata</taxon>
        <taxon>Dinophyceae</taxon>
        <taxon>Suessiales</taxon>
        <taxon>Symbiodiniaceae</taxon>
        <taxon>Durusdinium</taxon>
    </lineage>
</organism>
<dbReference type="Pfam" id="PF24883">
    <property type="entry name" value="NPHP3_N"/>
    <property type="match status" value="1"/>
</dbReference>
<feature type="region of interest" description="Disordered" evidence="4">
    <location>
        <begin position="1263"/>
        <end position="1282"/>
    </location>
</feature>
<accession>A0ABP0QVV1</accession>
<reference evidence="8 9" key="1">
    <citation type="submission" date="2024-02" db="EMBL/GenBank/DDBJ databases">
        <authorList>
            <person name="Chen Y."/>
            <person name="Shah S."/>
            <person name="Dougan E. K."/>
            <person name="Thang M."/>
            <person name="Chan C."/>
        </authorList>
    </citation>
    <scope>NUCLEOTIDE SEQUENCE [LARGE SCALE GENOMIC DNA]</scope>
</reference>
<dbReference type="Pfam" id="PF00400">
    <property type="entry name" value="WD40"/>
    <property type="match status" value="4"/>
</dbReference>
<feature type="repeat" description="WD" evidence="3">
    <location>
        <begin position="865"/>
        <end position="904"/>
    </location>
</feature>
<feature type="repeat" description="WD" evidence="3">
    <location>
        <begin position="825"/>
        <end position="864"/>
    </location>
</feature>
<dbReference type="InterPro" id="IPR015943">
    <property type="entry name" value="WD40/YVTN_repeat-like_dom_sf"/>
</dbReference>
<feature type="compositionally biased region" description="Basic and acidic residues" evidence="4">
    <location>
        <begin position="1055"/>
        <end position="1064"/>
    </location>
</feature>
<evidence type="ECO:0000256" key="3">
    <source>
        <dbReference type="PROSITE-ProRule" id="PRU00221"/>
    </source>
</evidence>
<evidence type="ECO:0000313" key="9">
    <source>
        <dbReference type="Proteomes" id="UP001642464"/>
    </source>
</evidence>
<dbReference type="Gene3D" id="3.40.50.300">
    <property type="entry name" value="P-loop containing nucleotide triphosphate hydrolases"/>
    <property type="match status" value="1"/>
</dbReference>
<dbReference type="PROSITE" id="PS50082">
    <property type="entry name" value="WD_REPEATS_2"/>
    <property type="match status" value="3"/>
</dbReference>
<dbReference type="Pfam" id="PF13676">
    <property type="entry name" value="TIR_2"/>
    <property type="match status" value="1"/>
</dbReference>
<evidence type="ECO:0000313" key="8">
    <source>
        <dbReference type="EMBL" id="CAK9092414.1"/>
    </source>
</evidence>
<evidence type="ECO:0000259" key="7">
    <source>
        <dbReference type="Pfam" id="PF24883"/>
    </source>
</evidence>
<feature type="region of interest" description="Disordered" evidence="4">
    <location>
        <begin position="1055"/>
        <end position="1077"/>
    </location>
</feature>
<dbReference type="InterPro" id="IPR035897">
    <property type="entry name" value="Toll_tir_struct_dom_sf"/>
</dbReference>
<evidence type="ECO:0000256" key="2">
    <source>
        <dbReference type="ARBA" id="ARBA00022737"/>
    </source>
</evidence>
<name>A0ABP0QVV1_9DINO</name>
<evidence type="ECO:0000256" key="4">
    <source>
        <dbReference type="SAM" id="MobiDB-lite"/>
    </source>
</evidence>
<dbReference type="SMART" id="SM00320">
    <property type="entry name" value="WD40"/>
    <property type="match status" value="6"/>
</dbReference>
<dbReference type="InterPro" id="IPR020472">
    <property type="entry name" value="WD40_PAC1"/>
</dbReference>
<dbReference type="PANTHER" id="PTHR19848:SF8">
    <property type="entry name" value="F-BOX AND WD REPEAT DOMAIN CONTAINING 7"/>
    <property type="match status" value="1"/>
</dbReference>
<dbReference type="SUPFAM" id="SSF52540">
    <property type="entry name" value="P-loop containing nucleoside triphosphate hydrolases"/>
    <property type="match status" value="1"/>
</dbReference>
<dbReference type="EMBL" id="CAXAMM010040313">
    <property type="protein sequence ID" value="CAK9092414.1"/>
    <property type="molecule type" value="Genomic_DNA"/>
</dbReference>
<evidence type="ECO:0000256" key="1">
    <source>
        <dbReference type="ARBA" id="ARBA00022574"/>
    </source>
</evidence>
<dbReference type="PANTHER" id="PTHR19848">
    <property type="entry name" value="WD40 REPEAT PROTEIN"/>
    <property type="match status" value="1"/>
</dbReference>
<dbReference type="CDD" id="cd00200">
    <property type="entry name" value="WD40"/>
    <property type="match status" value="1"/>
</dbReference>
<sequence>MAQPAPQPGPVAMLSYAWKGSDEGEDGEVVEVDVQSRVTAFRERVEDKFECRLWQDVRDMGAGNIQDRMAEGIKAAQIFVPMITPEYVNKVDGRTLGEDHRTDNCQREFTFGMTVRGPARCIPVVLHRKMLSTRRWGNRVLQNLGDTLYVDFTSDDKLENAVDTFWKYAQDMLANRAPEIAQFNLLGRVEVDGSLLLLPERKASEFVEGTREWIFAKMNEDWLAKSKWTQVFVILGGAGLGKSVCLGHICDRGGLFAPEQVYGALVTDEGLARRPSLRQRMSRRLSLTSRRSRAPVPWLVVAAHFFKHDDSRLQSAQACLLSIAAQLCRTVPGFRNFVSQAQAGIKLSEVTLTELFRRILAEPLQHIQRPATPRVMVVLDALDECRPEDRRELLNILQRTWREEMPPWIGVVCSSRPEDYIPPRLQRYAPTELKAESEANLGDMRVFLRHKLSDLMADPAELDEAIEIVLERSKGHFLYARFIESELAERDGRLSIEDVRSANLFPASLDGYYEDYFSRFLHGALGGDISKYRALLSAMCAARSPITTDVLKFALKIKKNADARDVVRKVGQLLEITADDSLRFVHKSMSDYLVDPDRCVDPDLRIDADDGLEILTEFCGEFATSTRFGAQHAIFYLCQAGQHERAASLLCDFPSLHAMLVEQAAKVDPFLEDAHEHLVVAQPDAAGDACIVVSSLQSRADGLRFNARELAGQLHDLLLNREHPVLRSMPARLGYPWLRPVTNSLLGRDSSVLGLAANEQVLAVGAGATEVQLVDRPSGSTLRTLRGHGSKVVALALRGDTLVSGDWDGTVRVWSVRTGGCHRVLRGHTNSVSDLALDDDVVVSASLDKTLRVWERRTGRCLRTLAGHTDDVTGTALHGDIVVSGSLERTVKVWDKHSGACLRTLSAGQVSKVAADDQVVAAGCHDNSVHVWSRESWKRMHRLRAGAEVLTCVLWRDVVVAGTRQGEVLVWDKTSGDLRHTLKHGDFSVCRVISDAQGIVSSDIFGSVRTWQLSSGTPQRSFEFGSSPNHTQEVVCGAMGDEIVSWAGGTKQRWSRDTGKRLDQTQEETNQGAAGDITGPWKVQGQWFAGGLHVEREGFEEVSFTMGRTFHWRCGDDGTFCGFVDVLFVSAAVGGAAAAMEQSAMEEAGGVYGRDWAGPSPEVGGSAEMQAHIARVLWSWRKASGKGLFEEQGADKEDPAWQAVHEREDVALLSVGVQEDPVVNYGNVGGMKIFEMDWARLTTMPGRFTAEPHSREERQQLLDQVKRDGYTNAYNGLERAGR</sequence>
<dbReference type="InterPro" id="IPR036322">
    <property type="entry name" value="WD40_repeat_dom_sf"/>
</dbReference>
<dbReference type="Gene3D" id="3.40.50.10140">
    <property type="entry name" value="Toll/interleukin-1 receptor homology (TIR) domain"/>
    <property type="match status" value="1"/>
</dbReference>
<keyword evidence="2" id="KW-0677">Repeat</keyword>
<dbReference type="Gene3D" id="2.130.10.10">
    <property type="entry name" value="YVTN repeat-like/Quinoprotein amine dehydrogenase"/>
    <property type="match status" value="2"/>
</dbReference>
<gene>
    <name evidence="8" type="ORF">SCF082_LOCUS43488</name>
</gene>